<dbReference type="EMBL" id="LGAA01000003">
    <property type="protein sequence ID" value="KPD04110.1"/>
    <property type="molecule type" value="Genomic_DNA"/>
</dbReference>
<evidence type="ECO:0000313" key="1">
    <source>
        <dbReference type="EMBL" id="KPD04110.1"/>
    </source>
</evidence>
<evidence type="ECO:0000313" key="2">
    <source>
        <dbReference type="Proteomes" id="UP000053226"/>
    </source>
</evidence>
<dbReference type="RefSeq" id="WP_047256257.1">
    <property type="nucleotide sequence ID" value="NZ_CAWMUS010000003.1"/>
</dbReference>
<sequence>MNKPYLLIIVLVVIGLLATKRFFDQRRQNEINDNSTQISYLVTVEDKKDYPYPNMRSRERDVVSPETFRYEVYFKPLNAGITSEDKPLKIILKDEQAYRAINKGSRGRLYLQGTRFIRFEPEN</sequence>
<gene>
    <name evidence="1" type="ORF">M992_0215</name>
</gene>
<reference evidence="1 2" key="1">
    <citation type="submission" date="2015-07" db="EMBL/GenBank/DDBJ databases">
        <title>ATOL: Assembling a taxonomically balanced genome-scale reconstruction of the evolutionary history of the Enterobacteriaceae.</title>
        <authorList>
            <person name="Plunkett G.III."/>
            <person name="Neeno-Eckwall E.C."/>
            <person name="Glasner J.D."/>
            <person name="Perna N.T."/>
        </authorList>
    </citation>
    <scope>NUCLEOTIDE SEQUENCE [LARGE SCALE GENOMIC DNA]</scope>
    <source>
        <strain evidence="1 2">ATCC 35017</strain>
    </source>
</reference>
<dbReference type="GeneID" id="79715992"/>
<dbReference type="Pfam" id="PF10694">
    <property type="entry name" value="DUF2500"/>
    <property type="match status" value="1"/>
</dbReference>
<keyword evidence="2" id="KW-1185">Reference proteome</keyword>
<dbReference type="AlphaFoldDB" id="A0A0N0IBU7"/>
<dbReference type="OrthoDB" id="5917531at2"/>
<organism evidence="1 2">
    <name type="scientific">Moellerella wisconsensis ATCC 35017</name>
    <dbReference type="NCBI Taxonomy" id="1354267"/>
    <lineage>
        <taxon>Bacteria</taxon>
        <taxon>Pseudomonadati</taxon>
        <taxon>Pseudomonadota</taxon>
        <taxon>Gammaproteobacteria</taxon>
        <taxon>Enterobacterales</taxon>
        <taxon>Morganellaceae</taxon>
        <taxon>Moellerella</taxon>
    </lineage>
</organism>
<dbReference type="Gene3D" id="2.40.50.660">
    <property type="match status" value="1"/>
</dbReference>
<protein>
    <submittedName>
        <fullName evidence="1">Putative membrane protein</fullName>
    </submittedName>
</protein>
<comment type="caution">
    <text evidence="1">The sequence shown here is derived from an EMBL/GenBank/DDBJ whole genome shotgun (WGS) entry which is preliminary data.</text>
</comment>
<dbReference type="Proteomes" id="UP000053226">
    <property type="component" value="Unassembled WGS sequence"/>
</dbReference>
<name>A0A0N0IBU7_9GAMM</name>
<dbReference type="InterPro" id="IPR019635">
    <property type="entry name" value="DUF2500"/>
</dbReference>
<proteinExistence type="predicted"/>
<accession>A0A0N0IBU7</accession>